<keyword evidence="1" id="KW-0732">Signal</keyword>
<name>A0AAD3TZY6_9TREE</name>
<evidence type="ECO:0000313" key="3">
    <source>
        <dbReference type="Proteomes" id="UP001222932"/>
    </source>
</evidence>
<dbReference type="EMBL" id="BTCM01000009">
    <property type="protein sequence ID" value="GMK59984.1"/>
    <property type="molecule type" value="Genomic_DNA"/>
</dbReference>
<evidence type="ECO:0000256" key="1">
    <source>
        <dbReference type="SAM" id="SignalP"/>
    </source>
</evidence>
<dbReference type="Proteomes" id="UP001222932">
    <property type="component" value="Unassembled WGS sequence"/>
</dbReference>
<reference evidence="2" key="2">
    <citation type="submission" date="2023-06" db="EMBL/GenBank/DDBJ databases">
        <authorList>
            <person name="Kobayashi Y."/>
            <person name="Kayamori A."/>
            <person name="Aoki K."/>
            <person name="Shiwa Y."/>
            <person name="Fujita N."/>
            <person name="Sugita T."/>
            <person name="Iwasaki W."/>
            <person name="Tanaka N."/>
            <person name="Takashima M."/>
        </authorList>
    </citation>
    <scope>NUCLEOTIDE SEQUENCE</scope>
    <source>
        <strain evidence="2">HIS016</strain>
    </source>
</reference>
<dbReference type="CDD" id="cd00161">
    <property type="entry name" value="beta-trefoil_Ricin-like"/>
    <property type="match status" value="1"/>
</dbReference>
<protein>
    <recommendedName>
        <fullName evidence="4">Ricin B lectin domain-containing protein</fullName>
    </recommendedName>
</protein>
<comment type="caution">
    <text evidence="2">The sequence shown here is derived from an EMBL/GenBank/DDBJ whole genome shotgun (WGS) entry which is preliminary data.</text>
</comment>
<evidence type="ECO:0000313" key="2">
    <source>
        <dbReference type="EMBL" id="GMK59984.1"/>
    </source>
</evidence>
<dbReference type="SUPFAM" id="SSF50370">
    <property type="entry name" value="Ricin B-like lectins"/>
    <property type="match status" value="1"/>
</dbReference>
<evidence type="ECO:0008006" key="4">
    <source>
        <dbReference type="Google" id="ProtNLM"/>
    </source>
</evidence>
<dbReference type="AlphaFoldDB" id="A0AAD3TZY6"/>
<reference evidence="2" key="1">
    <citation type="journal article" date="2023" name="BMC Genomics">
        <title>Chromosome-level genome assemblies of Cutaneotrichosporon spp. (Trichosporonales, Basidiomycota) reveal imbalanced evolution between nucleotide sequences and chromosome synteny.</title>
        <authorList>
            <person name="Kobayashi Y."/>
            <person name="Kayamori A."/>
            <person name="Aoki K."/>
            <person name="Shiwa Y."/>
            <person name="Matsutani M."/>
            <person name="Fujita N."/>
            <person name="Sugita T."/>
            <person name="Iwasaki W."/>
            <person name="Tanaka N."/>
            <person name="Takashima M."/>
        </authorList>
    </citation>
    <scope>NUCLEOTIDE SEQUENCE</scope>
    <source>
        <strain evidence="2">HIS016</strain>
    </source>
</reference>
<proteinExistence type="predicted"/>
<gene>
    <name evidence="2" type="ORF">CspeluHIS016_0902010</name>
</gene>
<dbReference type="PROSITE" id="PS50231">
    <property type="entry name" value="RICIN_B_LECTIN"/>
    <property type="match status" value="1"/>
</dbReference>
<dbReference type="Gene3D" id="2.80.10.50">
    <property type="match status" value="1"/>
</dbReference>
<sequence>MLLHTLVASLVLGVSASTSSLGWTNTILGRNLTNTNEANTAPKATATTKPSNSTLCVGARNSTAQLVDCEAPGAAHVWGSHRHLAVAGGCLKVATKSNKTGNISSVAVNFTTNSTATVASTSTTTDGTVVILGPCDPDSLAQKWGRFSTEEGVEFRWTPGFPSKAGTLCLDVTEGTFSDGTQFAGLGMPG</sequence>
<feature type="signal peptide" evidence="1">
    <location>
        <begin position="1"/>
        <end position="16"/>
    </location>
</feature>
<dbReference type="InterPro" id="IPR035992">
    <property type="entry name" value="Ricin_B-like_lectins"/>
</dbReference>
<accession>A0AAD3TZY6</accession>
<keyword evidence="3" id="KW-1185">Reference proteome</keyword>
<organism evidence="2 3">
    <name type="scientific">Cutaneotrichosporon spelunceum</name>
    <dbReference type="NCBI Taxonomy" id="1672016"/>
    <lineage>
        <taxon>Eukaryota</taxon>
        <taxon>Fungi</taxon>
        <taxon>Dikarya</taxon>
        <taxon>Basidiomycota</taxon>
        <taxon>Agaricomycotina</taxon>
        <taxon>Tremellomycetes</taxon>
        <taxon>Trichosporonales</taxon>
        <taxon>Trichosporonaceae</taxon>
        <taxon>Cutaneotrichosporon</taxon>
    </lineage>
</organism>
<feature type="chain" id="PRO_5042292292" description="Ricin B lectin domain-containing protein" evidence="1">
    <location>
        <begin position="17"/>
        <end position="190"/>
    </location>
</feature>